<feature type="non-terminal residue" evidence="2">
    <location>
        <position position="113"/>
    </location>
</feature>
<feature type="chain" id="PRO_5043383396" evidence="1">
    <location>
        <begin position="18"/>
        <end position="113"/>
    </location>
</feature>
<reference evidence="2" key="1">
    <citation type="submission" date="2023-10" db="EMBL/GenBank/DDBJ databases">
        <title>Genome assembly of Pristionchus species.</title>
        <authorList>
            <person name="Yoshida K."/>
            <person name="Sommer R.J."/>
        </authorList>
    </citation>
    <scope>NUCLEOTIDE SEQUENCE</scope>
    <source>
        <strain evidence="2">RS5133</strain>
    </source>
</reference>
<gene>
    <name evidence="2" type="ORF">PFISCL1PPCAC_18648</name>
</gene>
<keyword evidence="3" id="KW-1185">Reference proteome</keyword>
<evidence type="ECO:0000313" key="3">
    <source>
        <dbReference type="Proteomes" id="UP001432322"/>
    </source>
</evidence>
<dbReference type="AlphaFoldDB" id="A0AAV5W955"/>
<evidence type="ECO:0000256" key="1">
    <source>
        <dbReference type="SAM" id="SignalP"/>
    </source>
</evidence>
<protein>
    <submittedName>
        <fullName evidence="2">Uncharacterized protein</fullName>
    </submittedName>
</protein>
<organism evidence="2 3">
    <name type="scientific">Pristionchus fissidentatus</name>
    <dbReference type="NCBI Taxonomy" id="1538716"/>
    <lineage>
        <taxon>Eukaryota</taxon>
        <taxon>Metazoa</taxon>
        <taxon>Ecdysozoa</taxon>
        <taxon>Nematoda</taxon>
        <taxon>Chromadorea</taxon>
        <taxon>Rhabditida</taxon>
        <taxon>Rhabditina</taxon>
        <taxon>Diplogasteromorpha</taxon>
        <taxon>Diplogasteroidea</taxon>
        <taxon>Neodiplogasteridae</taxon>
        <taxon>Pristionchus</taxon>
    </lineage>
</organism>
<dbReference type="EMBL" id="BTSY01000005">
    <property type="protein sequence ID" value="GMT27351.1"/>
    <property type="molecule type" value="Genomic_DNA"/>
</dbReference>
<keyword evidence="1" id="KW-0732">Signal</keyword>
<comment type="caution">
    <text evidence="2">The sequence shown here is derived from an EMBL/GenBank/DDBJ whole genome shotgun (WGS) entry which is preliminary data.</text>
</comment>
<feature type="signal peptide" evidence="1">
    <location>
        <begin position="1"/>
        <end position="17"/>
    </location>
</feature>
<dbReference type="Proteomes" id="UP001432322">
    <property type="component" value="Unassembled WGS sequence"/>
</dbReference>
<accession>A0AAV5W955</accession>
<feature type="non-terminal residue" evidence="2">
    <location>
        <position position="1"/>
    </location>
</feature>
<sequence>IIRDLLLLLSVVLLTQTRDYHIDLERCVGIQSCFVRKSCLTTDDDKNVLYKLETNAKLTDFKCDVIMQIRVYNRSKWHVMMQVDGSYSGEKLSLQAGLELFQTESQFSCNKDG</sequence>
<name>A0AAV5W955_9BILA</name>
<proteinExistence type="predicted"/>
<evidence type="ECO:0000313" key="2">
    <source>
        <dbReference type="EMBL" id="GMT27351.1"/>
    </source>
</evidence>